<name>A0ABD1YDX4_9MARC</name>
<keyword evidence="3" id="KW-1185">Reference proteome</keyword>
<sequence length="345" mass="39247">MKRPPRPKYPSDDRNYHEIRRPGFTHTICLLQDLLETYVQLKNALGPKTSHATVVRFLFEAAEPAITSVLQAAEVRMPPDSVDPHVAEEEMFQDPEIELGDVTDNAELYFSDLDEEVIDAIGDPPNSGSLAREAIPNSQQQEQAVTGQRVYTEAKYGFWSRYKENLLRAGDPLVVYVDCRFHSSRWRIESQALEAALALLEQRVLKIAEVIHDDNCQVDAILTQHDIFSSKDLWHKCKNIMGKLKELVQDKRSSPNDCTVEGATTIAQITVFSVQQLKEYCRENRLPQSGSKLQLVQRVAVALKLPEAGASTERQRQKYHELATHDIAYKLKSRIYTWCKNAAVR</sequence>
<proteinExistence type="predicted"/>
<dbReference type="EMBL" id="JBHFFA010000004">
    <property type="protein sequence ID" value="KAL2628589.1"/>
    <property type="molecule type" value="Genomic_DNA"/>
</dbReference>
<organism evidence="2 3">
    <name type="scientific">Riccia fluitans</name>
    <dbReference type="NCBI Taxonomy" id="41844"/>
    <lineage>
        <taxon>Eukaryota</taxon>
        <taxon>Viridiplantae</taxon>
        <taxon>Streptophyta</taxon>
        <taxon>Embryophyta</taxon>
        <taxon>Marchantiophyta</taxon>
        <taxon>Marchantiopsida</taxon>
        <taxon>Marchantiidae</taxon>
        <taxon>Marchantiales</taxon>
        <taxon>Ricciaceae</taxon>
        <taxon>Riccia</taxon>
    </lineage>
</organism>
<protein>
    <recommendedName>
        <fullName evidence="1">SAP domain-containing protein</fullName>
    </recommendedName>
</protein>
<dbReference type="Gene3D" id="1.10.720.30">
    <property type="entry name" value="SAP domain"/>
    <property type="match status" value="1"/>
</dbReference>
<gene>
    <name evidence="2" type="ORF">R1flu_013275</name>
</gene>
<accession>A0ABD1YDX4</accession>
<dbReference type="InterPro" id="IPR003034">
    <property type="entry name" value="SAP_dom"/>
</dbReference>
<feature type="domain" description="SAP" evidence="1">
    <location>
        <begin position="269"/>
        <end position="303"/>
    </location>
</feature>
<dbReference type="Pfam" id="PF02037">
    <property type="entry name" value="SAP"/>
    <property type="match status" value="1"/>
</dbReference>
<evidence type="ECO:0000313" key="2">
    <source>
        <dbReference type="EMBL" id="KAL2628589.1"/>
    </source>
</evidence>
<dbReference type="SUPFAM" id="SSF68906">
    <property type="entry name" value="SAP domain"/>
    <property type="match status" value="1"/>
</dbReference>
<dbReference type="Proteomes" id="UP001605036">
    <property type="component" value="Unassembled WGS sequence"/>
</dbReference>
<dbReference type="PROSITE" id="PS50800">
    <property type="entry name" value="SAP"/>
    <property type="match status" value="1"/>
</dbReference>
<reference evidence="2 3" key="1">
    <citation type="submission" date="2024-09" db="EMBL/GenBank/DDBJ databases">
        <title>Chromosome-scale assembly of Riccia fluitans.</title>
        <authorList>
            <person name="Paukszto L."/>
            <person name="Sawicki J."/>
            <person name="Karawczyk K."/>
            <person name="Piernik-Szablinska J."/>
            <person name="Szczecinska M."/>
            <person name="Mazdziarz M."/>
        </authorList>
    </citation>
    <scope>NUCLEOTIDE SEQUENCE [LARGE SCALE GENOMIC DNA]</scope>
    <source>
        <strain evidence="2">Rf_01</strain>
        <tissue evidence="2">Aerial parts of the thallus</tissue>
    </source>
</reference>
<dbReference type="InterPro" id="IPR036361">
    <property type="entry name" value="SAP_dom_sf"/>
</dbReference>
<evidence type="ECO:0000259" key="1">
    <source>
        <dbReference type="PROSITE" id="PS50800"/>
    </source>
</evidence>
<dbReference type="AlphaFoldDB" id="A0ABD1YDX4"/>
<comment type="caution">
    <text evidence="2">The sequence shown here is derived from an EMBL/GenBank/DDBJ whole genome shotgun (WGS) entry which is preliminary data.</text>
</comment>
<evidence type="ECO:0000313" key="3">
    <source>
        <dbReference type="Proteomes" id="UP001605036"/>
    </source>
</evidence>